<keyword evidence="1" id="KW-0472">Membrane</keyword>
<keyword evidence="1" id="KW-0812">Transmembrane</keyword>
<organism evidence="2 3">
    <name type="scientific">Mucilaginibacter defluvii</name>
    <dbReference type="NCBI Taxonomy" id="1196019"/>
    <lineage>
        <taxon>Bacteria</taxon>
        <taxon>Pseudomonadati</taxon>
        <taxon>Bacteroidota</taxon>
        <taxon>Sphingobacteriia</taxon>
        <taxon>Sphingobacteriales</taxon>
        <taxon>Sphingobacteriaceae</taxon>
        <taxon>Mucilaginibacter</taxon>
    </lineage>
</organism>
<dbReference type="EMBL" id="BAABJI010000002">
    <property type="protein sequence ID" value="GAA4921562.1"/>
    <property type="molecule type" value="Genomic_DNA"/>
</dbReference>
<feature type="transmembrane region" description="Helical" evidence="1">
    <location>
        <begin position="193"/>
        <end position="212"/>
    </location>
</feature>
<protein>
    <recommendedName>
        <fullName evidence="4">CCDC81-like prokaryotic HU domain-containing protein</fullName>
    </recommendedName>
</protein>
<dbReference type="Proteomes" id="UP001501436">
    <property type="component" value="Unassembled WGS sequence"/>
</dbReference>
<gene>
    <name evidence="2" type="ORF">GCM10023313_26840</name>
</gene>
<name>A0ABP9FZ03_9SPHI</name>
<proteinExistence type="predicted"/>
<reference evidence="3" key="1">
    <citation type="journal article" date="2019" name="Int. J. Syst. Evol. Microbiol.">
        <title>The Global Catalogue of Microorganisms (GCM) 10K type strain sequencing project: providing services to taxonomists for standard genome sequencing and annotation.</title>
        <authorList>
            <consortium name="The Broad Institute Genomics Platform"/>
            <consortium name="The Broad Institute Genome Sequencing Center for Infectious Disease"/>
            <person name="Wu L."/>
            <person name="Ma J."/>
        </authorList>
    </citation>
    <scope>NUCLEOTIDE SEQUENCE [LARGE SCALE GENOMIC DNA]</scope>
    <source>
        <strain evidence="3">JCM 18283</strain>
    </source>
</reference>
<accession>A0ABP9FZ03</accession>
<evidence type="ECO:0000313" key="2">
    <source>
        <dbReference type="EMBL" id="GAA4921562.1"/>
    </source>
</evidence>
<keyword evidence="3" id="KW-1185">Reference proteome</keyword>
<sequence length="278" mass="30779">MKSDMDTRDWLNEFPALKQVDANNPFTVPAGYFDDLRERTLSLKNLDDISLRQAGFSVPESYFEELEANISSRITVAAAVNIDNTGFILPDNYFDKLSGNIQSRINIEEAAGSESVGFGVPEGYFENLQQNITARIAIDEAVNADEPFAVPAGYFDKLNAAILSKTVDADKQQTEQEPVKQRGIVRKFLTSGVYRYAAAACVTIAIGVSFFLRKDAQPVAANANTPHGESYLHSRLSNIPLNEIRGYAEQNLDAGETQTYISENLSDKELLDYIDTEL</sequence>
<keyword evidence="1" id="KW-1133">Transmembrane helix</keyword>
<evidence type="ECO:0000313" key="3">
    <source>
        <dbReference type="Proteomes" id="UP001501436"/>
    </source>
</evidence>
<evidence type="ECO:0008006" key="4">
    <source>
        <dbReference type="Google" id="ProtNLM"/>
    </source>
</evidence>
<evidence type="ECO:0000256" key="1">
    <source>
        <dbReference type="SAM" id="Phobius"/>
    </source>
</evidence>
<comment type="caution">
    <text evidence="2">The sequence shown here is derived from an EMBL/GenBank/DDBJ whole genome shotgun (WGS) entry which is preliminary data.</text>
</comment>